<proteinExistence type="predicted"/>
<comment type="caution">
    <text evidence="1">The sequence shown here is derived from an EMBL/GenBank/DDBJ whole genome shotgun (WGS) entry which is preliminary data.</text>
</comment>
<evidence type="ECO:0000313" key="3">
    <source>
        <dbReference type="Proteomes" id="UP000681967"/>
    </source>
</evidence>
<dbReference type="PANTHER" id="PTHR22901:SF0">
    <property type="entry name" value="SIALATE O-ACETYLESTERASE"/>
    <property type="match status" value="1"/>
</dbReference>
<dbReference type="GO" id="GO:0001681">
    <property type="term" value="F:sialate O-acetylesterase activity"/>
    <property type="evidence" value="ECO:0007669"/>
    <property type="project" value="InterPro"/>
</dbReference>
<sequence length="153" mass="17062">MAVSLDLRDDPNGIHPRTKHDVGYRLSRSGLAIAYNQSVEFQGPIVSNVDYSTGSKNVNITYTGVKNIDLRNPNGFEVCCQSSECTNDTLWVPATISSKLNLTITLTISSSCVGQQLFGLRYLWRETPCPFKQAALYSYDDPNLPSPPYIKYF</sequence>
<organism evidence="1 3">
    <name type="scientific">Rotaria magnacalcarata</name>
    <dbReference type="NCBI Taxonomy" id="392030"/>
    <lineage>
        <taxon>Eukaryota</taxon>
        <taxon>Metazoa</taxon>
        <taxon>Spiralia</taxon>
        <taxon>Gnathifera</taxon>
        <taxon>Rotifera</taxon>
        <taxon>Eurotatoria</taxon>
        <taxon>Bdelloidea</taxon>
        <taxon>Philodinida</taxon>
        <taxon>Philodinidae</taxon>
        <taxon>Rotaria</taxon>
    </lineage>
</organism>
<dbReference type="InterPro" id="IPR039329">
    <property type="entry name" value="SIAE"/>
</dbReference>
<dbReference type="GO" id="GO:0005975">
    <property type="term" value="P:carbohydrate metabolic process"/>
    <property type="evidence" value="ECO:0007669"/>
    <property type="project" value="TreeGrafter"/>
</dbReference>
<dbReference type="PANTHER" id="PTHR22901">
    <property type="entry name" value="SIALATE O-ACETYLESTERASE"/>
    <property type="match status" value="1"/>
</dbReference>
<protein>
    <submittedName>
        <fullName evidence="1">Uncharacterized protein</fullName>
    </submittedName>
</protein>
<dbReference type="AlphaFoldDB" id="A0A8S3E6H9"/>
<evidence type="ECO:0000313" key="1">
    <source>
        <dbReference type="EMBL" id="CAF5063077.1"/>
    </source>
</evidence>
<dbReference type="Proteomes" id="UP000681967">
    <property type="component" value="Unassembled WGS sequence"/>
</dbReference>
<gene>
    <name evidence="1" type="ORF">BYL167_LOCUS59544</name>
    <name evidence="2" type="ORF">GIL414_LOCUS80498</name>
</gene>
<reference evidence="1" key="1">
    <citation type="submission" date="2021-02" db="EMBL/GenBank/DDBJ databases">
        <authorList>
            <person name="Nowell W R."/>
        </authorList>
    </citation>
    <scope>NUCLEOTIDE SEQUENCE</scope>
</reference>
<dbReference type="EMBL" id="CAJOBJ010355018">
    <property type="protein sequence ID" value="CAF5213033.1"/>
    <property type="molecule type" value="Genomic_DNA"/>
</dbReference>
<evidence type="ECO:0000313" key="2">
    <source>
        <dbReference type="EMBL" id="CAF5213033.1"/>
    </source>
</evidence>
<name>A0A8S3E6H9_9BILA</name>
<accession>A0A8S3E6H9</accession>
<dbReference type="EMBL" id="CAJOBH010228821">
    <property type="protein sequence ID" value="CAF5063077.1"/>
    <property type="molecule type" value="Genomic_DNA"/>
</dbReference>
<dbReference type="Proteomes" id="UP000681720">
    <property type="component" value="Unassembled WGS sequence"/>
</dbReference>